<dbReference type="GO" id="GO:0005829">
    <property type="term" value="C:cytosol"/>
    <property type="evidence" value="ECO:0007669"/>
    <property type="project" value="TreeGrafter"/>
</dbReference>
<dbReference type="Ensembl" id="ENSLACT00000019430.1">
    <property type="protein sequence ID" value="ENSLACP00000019296.1"/>
    <property type="gene ID" value="ENSLACG00000016972.1"/>
</dbReference>
<keyword evidence="8" id="KW-1185">Reference proteome</keyword>
<dbReference type="SUPFAM" id="SSF50729">
    <property type="entry name" value="PH domain-like"/>
    <property type="match status" value="2"/>
</dbReference>
<dbReference type="EMBL" id="AFYH01040877">
    <property type="status" value="NOT_ANNOTATED_CDS"/>
    <property type="molecule type" value="Genomic_DNA"/>
</dbReference>
<sequence>MDSDSSHYESYGEEEDCVKDRAHYIQWSSTDTTTRSTTESRICGFLWRKKWLGQWSKQLFVVREHVLLCYKCAKDLHPLLELNLLGCHVTYKSKRSKKVQHEVKVMTGSETVVMGCQSWEQAEEWRKVIEAVSHSSCSGTITNSSPCLKGSESKRNLSKTKSVTYSSESDDQDSSSRLMVSENREVRDKAKKIKLLFILGAYRRLKSRSIELAIPTHYKENTEGTDKGKPGIVSCGTGFLNVLMNCQWQSLWCQVENGILKMHKDNSCTESPQYCVNLEGSEVKPKTDTTQGYRITVSQQGKDIAVLETSSEEDREHWLSLLQAGSEVNPESMFAYEDTNLIPSTYQEPTTSSSFVYLCCVYVYTPCITDENPIKAYKADRMKKMKKECLQAHSTVFKTKFPKSQSEYKVKTGAANSNSFRVDMSYGRQLVKSMTLKKKRQKGNPSMTPIQTLVTLKKALMTLTVSLSNKTALPKLEEKVHQLERTCRAKSRVKAGSEINLLAIGKSLKRASCGQSLALAINRSNNTVRSEYKKINTVHTPLLKRTASAKSALKRVPSVIVIEKGKVLQKRKEWEMKTS</sequence>
<dbReference type="PANTHER" id="PTHR14338:SF9">
    <property type="entry name" value="ACTIN FILAMENT-ASSOCIATED PROTEIN 1-LIKE 2"/>
    <property type="match status" value="1"/>
</dbReference>
<dbReference type="Pfam" id="PF00169">
    <property type="entry name" value="PH"/>
    <property type="match status" value="2"/>
</dbReference>
<dbReference type="Gene3D" id="2.30.29.30">
    <property type="entry name" value="Pleckstrin-homology domain (PH domain)/Phosphotyrosine-binding domain (PTB)"/>
    <property type="match status" value="2"/>
</dbReference>
<feature type="compositionally biased region" description="Polar residues" evidence="5">
    <location>
        <begin position="137"/>
        <end position="146"/>
    </location>
</feature>
<evidence type="ECO:0000259" key="6">
    <source>
        <dbReference type="PROSITE" id="PS50003"/>
    </source>
</evidence>
<protein>
    <submittedName>
        <fullName evidence="7">Si:dkey-220o5.5</fullName>
    </submittedName>
</protein>
<organism evidence="7 8">
    <name type="scientific">Latimeria chalumnae</name>
    <name type="common">Coelacanth</name>
    <dbReference type="NCBI Taxonomy" id="7897"/>
    <lineage>
        <taxon>Eukaryota</taxon>
        <taxon>Metazoa</taxon>
        <taxon>Chordata</taxon>
        <taxon>Craniata</taxon>
        <taxon>Vertebrata</taxon>
        <taxon>Euteleostomi</taxon>
        <taxon>Coelacanthiformes</taxon>
        <taxon>Coelacanthidae</taxon>
        <taxon>Latimeria</taxon>
    </lineage>
</organism>
<reference evidence="7" key="3">
    <citation type="submission" date="2025-09" db="UniProtKB">
        <authorList>
            <consortium name="Ensembl"/>
        </authorList>
    </citation>
    <scope>IDENTIFICATION</scope>
</reference>
<accession>H3BBM5</accession>
<name>H3BBM5_LATCH</name>
<keyword evidence="2" id="KW-0963">Cytoplasm</keyword>
<dbReference type="AlphaFoldDB" id="H3BBM5"/>
<dbReference type="PANTHER" id="PTHR14338">
    <property type="entry name" value="ACTIN FILAMENT-ASSOCIATED PROTEIN 1 FAMILY MEMBER"/>
    <property type="match status" value="1"/>
</dbReference>
<dbReference type="GO" id="GO:0017124">
    <property type="term" value="F:SH3 domain binding"/>
    <property type="evidence" value="ECO:0007669"/>
    <property type="project" value="TreeGrafter"/>
</dbReference>
<dbReference type="SMART" id="SM00233">
    <property type="entry name" value="PH"/>
    <property type="match status" value="2"/>
</dbReference>
<dbReference type="PROSITE" id="PS50003">
    <property type="entry name" value="PH_DOMAIN"/>
    <property type="match status" value="2"/>
</dbReference>
<evidence type="ECO:0000256" key="1">
    <source>
        <dbReference type="ARBA" id="ARBA00004496"/>
    </source>
</evidence>
<keyword evidence="4" id="KW-0175">Coiled coil</keyword>
<reference evidence="7" key="2">
    <citation type="submission" date="2025-08" db="UniProtKB">
        <authorList>
            <consortium name="Ensembl"/>
        </authorList>
    </citation>
    <scope>IDENTIFICATION</scope>
</reference>
<keyword evidence="3" id="KW-0677">Repeat</keyword>
<evidence type="ECO:0000256" key="2">
    <source>
        <dbReference type="ARBA" id="ARBA00022490"/>
    </source>
</evidence>
<feature type="domain" description="PH" evidence="6">
    <location>
        <begin position="233"/>
        <end position="327"/>
    </location>
</feature>
<evidence type="ECO:0000313" key="8">
    <source>
        <dbReference type="Proteomes" id="UP000008672"/>
    </source>
</evidence>
<evidence type="ECO:0000256" key="3">
    <source>
        <dbReference type="ARBA" id="ARBA00022737"/>
    </source>
</evidence>
<evidence type="ECO:0000256" key="5">
    <source>
        <dbReference type="SAM" id="MobiDB-lite"/>
    </source>
</evidence>
<dbReference type="InterPro" id="IPR030113">
    <property type="entry name" value="AFAP"/>
</dbReference>
<evidence type="ECO:0000256" key="4">
    <source>
        <dbReference type="ARBA" id="ARBA00023054"/>
    </source>
</evidence>
<dbReference type="InterPro" id="IPR011993">
    <property type="entry name" value="PH-like_dom_sf"/>
</dbReference>
<dbReference type="HOGENOM" id="CLU_014418_2_0_1"/>
<dbReference type="InParanoid" id="H3BBM5"/>
<dbReference type="GeneTree" id="ENSGT00950000183067"/>
<evidence type="ECO:0000313" key="7">
    <source>
        <dbReference type="Ensembl" id="ENSLACP00000019296.1"/>
    </source>
</evidence>
<feature type="domain" description="PH" evidence="6">
    <location>
        <begin position="39"/>
        <end position="134"/>
    </location>
</feature>
<proteinExistence type="predicted"/>
<feature type="region of interest" description="Disordered" evidence="5">
    <location>
        <begin position="137"/>
        <end position="182"/>
    </location>
</feature>
<comment type="subcellular location">
    <subcellularLocation>
        <location evidence="1">Cytoplasm</location>
    </subcellularLocation>
</comment>
<dbReference type="OMA" id="HQLERTC"/>
<dbReference type="FunFam" id="2.30.29.30:FF:000171">
    <property type="entry name" value="Actin filament-associated protein 1-like 2 isoform 1"/>
    <property type="match status" value="1"/>
</dbReference>
<dbReference type="InterPro" id="IPR001849">
    <property type="entry name" value="PH_domain"/>
</dbReference>
<dbReference type="Proteomes" id="UP000008672">
    <property type="component" value="Unassembled WGS sequence"/>
</dbReference>
<dbReference type="eggNOG" id="ENOG502QU9W">
    <property type="taxonomic scope" value="Eukaryota"/>
</dbReference>
<reference evidence="8" key="1">
    <citation type="submission" date="2011-08" db="EMBL/GenBank/DDBJ databases">
        <title>The draft genome of Latimeria chalumnae.</title>
        <authorList>
            <person name="Di Palma F."/>
            <person name="Alfoldi J."/>
            <person name="Johnson J."/>
            <person name="Berlin A."/>
            <person name="Gnerre S."/>
            <person name="Jaffe D."/>
            <person name="MacCallum I."/>
            <person name="Young S."/>
            <person name="Walker B.J."/>
            <person name="Lander E."/>
            <person name="Lindblad-Toh K."/>
        </authorList>
    </citation>
    <scope>NUCLEOTIDE SEQUENCE [LARGE SCALE GENOMIC DNA]</scope>
    <source>
        <strain evidence="8">Wild caught</strain>
    </source>
</reference>